<dbReference type="InterPro" id="IPR042104">
    <property type="entry name" value="PKS_dehydratase_sf"/>
</dbReference>
<dbReference type="PANTHER" id="PTHR43775:SF37">
    <property type="entry name" value="SI:DKEY-61P9.11"/>
    <property type="match status" value="1"/>
</dbReference>
<dbReference type="Pfam" id="PF00975">
    <property type="entry name" value="Thioesterase"/>
    <property type="match status" value="1"/>
</dbReference>
<proteinExistence type="predicted"/>
<dbReference type="InterPro" id="IPR020806">
    <property type="entry name" value="PKS_PP-bd"/>
</dbReference>
<dbReference type="Pfam" id="PF00550">
    <property type="entry name" value="PP-binding"/>
    <property type="match status" value="2"/>
</dbReference>
<dbReference type="FunFam" id="3.10.129.110:FF:000001">
    <property type="entry name" value="Sterigmatocystin biosynthesis polyketide synthase"/>
    <property type="match status" value="1"/>
</dbReference>
<feature type="domain" description="Carrier" evidence="6">
    <location>
        <begin position="1664"/>
        <end position="1741"/>
    </location>
</feature>
<dbReference type="SUPFAM" id="SSF55048">
    <property type="entry name" value="Probable ACP-binding domain of malonyl-CoA ACP transacylase"/>
    <property type="match status" value="1"/>
</dbReference>
<feature type="compositionally biased region" description="Basic and acidic residues" evidence="5">
    <location>
        <begin position="1640"/>
        <end position="1649"/>
    </location>
</feature>
<keyword evidence="3" id="KW-0808">Transferase</keyword>
<accession>E9NX18</accession>
<dbReference type="PROSITE" id="PS52019">
    <property type="entry name" value="PKS_MFAS_DH"/>
    <property type="match status" value="1"/>
</dbReference>
<dbReference type="Gene3D" id="3.40.47.10">
    <property type="match status" value="1"/>
</dbReference>
<dbReference type="InterPro" id="IPR001031">
    <property type="entry name" value="Thioesterase"/>
</dbReference>
<dbReference type="Pfam" id="PF00698">
    <property type="entry name" value="Acyl_transf_1"/>
    <property type="match status" value="1"/>
</dbReference>
<dbReference type="InterPro" id="IPR016035">
    <property type="entry name" value="Acyl_Trfase/lysoPLipase"/>
</dbReference>
<evidence type="ECO:0000256" key="3">
    <source>
        <dbReference type="ARBA" id="ARBA00022679"/>
    </source>
</evidence>
<dbReference type="SMART" id="SM00825">
    <property type="entry name" value="PKS_KS"/>
    <property type="match status" value="1"/>
</dbReference>
<dbReference type="Pfam" id="PF22621">
    <property type="entry name" value="CurL-like_PKS_C"/>
    <property type="match status" value="1"/>
</dbReference>
<feature type="compositionally biased region" description="Low complexity" evidence="5">
    <location>
        <begin position="1743"/>
        <end position="1755"/>
    </location>
</feature>
<dbReference type="SMART" id="SM00823">
    <property type="entry name" value="PKS_PP"/>
    <property type="match status" value="1"/>
</dbReference>
<dbReference type="InterPro" id="IPR001227">
    <property type="entry name" value="Ac_transferase_dom_sf"/>
</dbReference>
<dbReference type="Gene3D" id="3.40.50.1820">
    <property type="entry name" value="alpha/beta hydrolase"/>
    <property type="match status" value="1"/>
</dbReference>
<dbReference type="InterPro" id="IPR018201">
    <property type="entry name" value="Ketoacyl_synth_AS"/>
</dbReference>
<dbReference type="SUPFAM" id="SSF47336">
    <property type="entry name" value="ACP-like"/>
    <property type="match status" value="2"/>
</dbReference>
<dbReference type="Gene3D" id="3.10.129.110">
    <property type="entry name" value="Polyketide synthase dehydratase"/>
    <property type="match status" value="1"/>
</dbReference>
<dbReference type="PANTHER" id="PTHR43775">
    <property type="entry name" value="FATTY ACID SYNTHASE"/>
    <property type="match status" value="1"/>
</dbReference>
<evidence type="ECO:0000259" key="6">
    <source>
        <dbReference type="PROSITE" id="PS50075"/>
    </source>
</evidence>
<dbReference type="CDD" id="cd00833">
    <property type="entry name" value="PKS"/>
    <property type="match status" value="1"/>
</dbReference>
<evidence type="ECO:0000313" key="9">
    <source>
        <dbReference type="EMBL" id="ADX36085.1"/>
    </source>
</evidence>
<dbReference type="Gene3D" id="3.30.70.3290">
    <property type="match status" value="1"/>
</dbReference>
<evidence type="ECO:0000256" key="5">
    <source>
        <dbReference type="SAM" id="MobiDB-lite"/>
    </source>
</evidence>
<dbReference type="InterPro" id="IPR036736">
    <property type="entry name" value="ACP-like_sf"/>
</dbReference>
<feature type="active site" description="Proton donor; for dehydratase activity" evidence="4">
    <location>
        <position position="1515"/>
    </location>
</feature>
<dbReference type="GO" id="GO:0006633">
    <property type="term" value="P:fatty acid biosynthetic process"/>
    <property type="evidence" value="ECO:0007669"/>
    <property type="project" value="InterPro"/>
</dbReference>
<feature type="region of interest" description="N-terminal hotdog fold" evidence="4">
    <location>
        <begin position="1293"/>
        <end position="1427"/>
    </location>
</feature>
<dbReference type="GO" id="GO:0031177">
    <property type="term" value="F:phosphopantetheine binding"/>
    <property type="evidence" value="ECO:0007669"/>
    <property type="project" value="InterPro"/>
</dbReference>
<dbReference type="Gene3D" id="1.10.1200.10">
    <property type="entry name" value="ACP-like"/>
    <property type="match status" value="2"/>
</dbReference>
<dbReference type="SUPFAM" id="SSF53474">
    <property type="entry name" value="alpha/beta-Hydrolases"/>
    <property type="match status" value="1"/>
</dbReference>
<dbReference type="InterPro" id="IPR016039">
    <property type="entry name" value="Thiolase-like"/>
</dbReference>
<name>E9NX18_CLAGR</name>
<evidence type="ECO:0000256" key="2">
    <source>
        <dbReference type="ARBA" id="ARBA00022553"/>
    </source>
</evidence>
<dbReference type="FunFam" id="3.40.366.10:FF:000002">
    <property type="entry name" value="Probable polyketide synthase 2"/>
    <property type="match status" value="1"/>
</dbReference>
<feature type="compositionally biased region" description="Basic and acidic residues" evidence="5">
    <location>
        <begin position="1775"/>
        <end position="1787"/>
    </location>
</feature>
<dbReference type="InterPro" id="IPR030918">
    <property type="entry name" value="PT_fungal_PKS"/>
</dbReference>
<dbReference type="PROSITE" id="PS52004">
    <property type="entry name" value="KS3_2"/>
    <property type="match status" value="1"/>
</dbReference>
<dbReference type="PROSITE" id="PS00606">
    <property type="entry name" value="KS3_1"/>
    <property type="match status" value="1"/>
</dbReference>
<dbReference type="InterPro" id="IPR006162">
    <property type="entry name" value="Ppantetheine_attach_site"/>
</dbReference>
<reference evidence="9" key="1">
    <citation type="journal article" date="2011" name="Mycologia">
        <title>Insights from the first putative biosynthetic gene cluster for a lichen depside and depsidone.</title>
        <authorList>
            <person name="Armaleo D."/>
            <person name="Sun X."/>
            <person name="Culberson C."/>
        </authorList>
    </citation>
    <scope>NUCLEOTIDE SEQUENCE</scope>
    <source>
        <strain evidence="9">PKS13</strain>
    </source>
</reference>
<dbReference type="EMBL" id="HQ823619">
    <property type="protein sequence ID" value="ADX36085.1"/>
    <property type="molecule type" value="Genomic_DNA"/>
</dbReference>
<dbReference type="Pfam" id="PF16073">
    <property type="entry name" value="SAT"/>
    <property type="match status" value="1"/>
</dbReference>
<dbReference type="Pfam" id="PF02801">
    <property type="entry name" value="Ketoacyl-synt_C"/>
    <property type="match status" value="1"/>
</dbReference>
<feature type="active site" description="Proton acceptor; for dehydratase activity" evidence="4">
    <location>
        <position position="1325"/>
    </location>
</feature>
<dbReference type="GO" id="GO:0004315">
    <property type="term" value="F:3-oxoacyl-[acyl-carrier-protein] synthase activity"/>
    <property type="evidence" value="ECO:0007669"/>
    <property type="project" value="InterPro"/>
</dbReference>
<evidence type="ECO:0000256" key="1">
    <source>
        <dbReference type="ARBA" id="ARBA00022450"/>
    </source>
</evidence>
<protein>
    <submittedName>
        <fullName evidence="9">Putative polyketide synthase</fullName>
    </submittedName>
</protein>
<dbReference type="InterPro" id="IPR014043">
    <property type="entry name" value="Acyl_transferase_dom"/>
</dbReference>
<keyword evidence="1" id="KW-0596">Phosphopantetheine</keyword>
<dbReference type="InterPro" id="IPR049900">
    <property type="entry name" value="PKS_mFAS_DH"/>
</dbReference>
<feature type="region of interest" description="C-terminal hotdog fold" evidence="4">
    <location>
        <begin position="1455"/>
        <end position="1602"/>
    </location>
</feature>
<evidence type="ECO:0000259" key="7">
    <source>
        <dbReference type="PROSITE" id="PS52004"/>
    </source>
</evidence>
<dbReference type="InterPro" id="IPR009081">
    <property type="entry name" value="PP-bd_ACP"/>
</dbReference>
<dbReference type="InterPro" id="IPR032088">
    <property type="entry name" value="SAT"/>
</dbReference>
<dbReference type="Pfam" id="PF14765">
    <property type="entry name" value="PS-DH"/>
    <property type="match status" value="1"/>
</dbReference>
<keyword evidence="2" id="KW-0597">Phosphoprotein</keyword>
<dbReference type="SMART" id="SM00827">
    <property type="entry name" value="PKS_AT"/>
    <property type="match status" value="1"/>
</dbReference>
<organism evidence="9">
    <name type="scientific">Cladonia grayi</name>
    <name type="common">Gray's cup lichen</name>
    <dbReference type="NCBI Taxonomy" id="27339"/>
    <lineage>
        <taxon>Eukaryota</taxon>
        <taxon>Fungi</taxon>
        <taxon>Dikarya</taxon>
        <taxon>Ascomycota</taxon>
        <taxon>Pezizomycotina</taxon>
        <taxon>Lecanoromycetes</taxon>
        <taxon>OSLEUM clade</taxon>
        <taxon>Lecanoromycetidae</taxon>
        <taxon>Lecanorales</taxon>
        <taxon>Lecanorineae</taxon>
        <taxon>Cladoniaceae</taxon>
        <taxon>Cladonia</taxon>
    </lineage>
</organism>
<dbReference type="GO" id="GO:0044550">
    <property type="term" value="P:secondary metabolite biosynthetic process"/>
    <property type="evidence" value="ECO:0007669"/>
    <property type="project" value="UniProtKB-ARBA"/>
</dbReference>
<sequence length="2161" mass="236473">MSTVLFSREVADVRSDIRIIHQNRGSSVLVEAFLEKAYDAVRRDVFTLSREARNQVPVFSSVIDLSERHHDAETRRDEISCALLCISQLAHFLGFFEHHPDQYPIPGRHNLIVGVGLGQLSAAAVSCSRTTADLIGPAVQAVHLAFQVGAVVARFSSSSQVKNAAEEHWSMTVAGTADEIKRELQVLQDQMKVPRSARGYIDMVNQNTCNISGPPARLRQLKEQSPLFDDAIPQNLPIAGFWHAPHVYGKEQVSEILGTQTNALDEIGQPCRAILSASTGQLMQDSSSRLLFTEAVDNILRRPVRWDYLQHSIVEHLNNESASGTRKLIFEVGSGLNLLYSTLDPETRDTVKRQGLSRWYSTDKDSKPQAPVNSPNIAIVGMSGRFPGATDHETLWKLLEQGRDMHRTVPKDRFDVETHVDPSGKKVNTSHTPYGCFIEEPGLFDPRFFNMSPREAAETDPMHRLALITAYEALEQSGFVLNATASTQQDRVGTFYGQTCDDWREVNAAQKISTYFIPGGVRAFAPGRISYYFGFRGPSFSIDTACSSSLAAIQIACTSLSAGECDTAVAGGVNILTAPDIFAGLSRGQFLSPTGPCKTWDSEADGYCRADGVGSIILKREEDAISDGDNILGVILATATNHSADAISITHPHPGNQSYLYEKVLHTAGIDPLDVSYVEMHGTGTQAGDNCEMRSVTDVFAPDAREPARARGRDQALYIGAVKSNVGHGEAAAGITALIKVLLMLQKNSIPPHVGIKNILNPAFPDLDSRNVQIPFQKTPWSRINGKPRIAFLNNFSAAGGNTAMILQDSTQRTLPLQPDPRSMLPFVVSAKSITSLQNNIQQLISYTQNASETALPSLSYTLTARRMHHNYRVGVTASDLKSLGSSFSKEAARGSFTPIPSKAPAVAFVFTGQGAFYSGLGRELFETSKVFRSEIIHLNDLAMTQDFPSFLPAIHGSIGQEDQLSTLVIHLALVSVQISLIKLWQSWGIKPAVVIGHSLGEYAALYAAGVLSEHDVLHLVGRRAKLLQEKCTAGTHCMLAVKASVAKIRLATKGMPFQIACINAPSETVLSGKVEEINIISQRLKQAGHRCLVMDIPYAFHSAQIDLILEDFKSDAGGATFSKPRIPVISTLLGDVINTEGVFNADYLCRQAREPVDFAKAVRSATDSGTLNPKTVFVEIGPHPICTNMVEASVEGDPIAVASLHKTQTPWATLSKSLSSLHCTGLGIDWREFHRDFTACHELLNLPVYKFDNKNYWIDYVNDWCLHKTEPRTIKLAEPVTEAPRLSTSSVHRIVAQEFDGEVGKVIVQSDLSEPALKAAILGHLVNGAGLCPSSLYADIAFTLGDYIRKRLRPSETNINMNCGEMEVMKPLIVKDGSVEPQILQVTITANLSTDKAYIQYATVDTQGTEIATHATCTIDYENGAMWSAEWMPQTYLINGRIETLTKRLASNKADRISRGLAYKLFSALVQYAKKYQGMEEVILDSENFEATSRVKFQTEDKDGTFFFSPFWIDSLAHLSGFILNGSDAVDSKNFVYISHGWKSLRVSRPLSKTTTYASYVKMQASPNNVMTGDVYIFEEEEIIGVVGGLKFQRIPRAMLNTILPPVSAKPSQPKRPDQVLKPSSNTGKAAKESHKKSTRELLPRKRESPTPILKLKSPVVSPSAIGVVAQVMDIISQESEVPLSELLDDCRFPDLGIDSLLSLQICGKIRESLEIEIQSPVFVECETVGMLRSYLRKFESASGGSLTTPTSSSSDEDDDHDSDGSASSVASTRSDRSKDSTMNDVVGEKSKKNIMMLFRTTIAEQMGIALEEVVGSNDLLLLGIDSLMSICILGILREKTNLDLPSSLFTDHPSIDDIEAFLGLKASKAADIAKASKPQNYSPDATMTSVVTSSPSPQAVSILMQGKSKTATKTLFLFPDGSGAATSYASIPAIDPHVVVYGLNSPFLNKPSDFAKGIVGVASIYLAEVRRRQPQGPYHLGGWSAGGIVAYEVVLQLLADGERVESLIFLDSPCPINLEPLPSRLHQFLADVGLIGAEGMEPPPWLLPHFEATIKALKNYDPIPIKDKLLAPRTLAIWARRGVSGQAGDPRPESWDDDPKSMRWLLEDRTDFGSNGWDALLGRDRMTTESIDANHFSLMKDIEHLRKLTSFIRDFLSTS</sequence>
<feature type="region of interest" description="Disordered" evidence="5">
    <location>
        <begin position="1743"/>
        <end position="1787"/>
    </location>
</feature>
<evidence type="ECO:0000259" key="8">
    <source>
        <dbReference type="PROSITE" id="PS52019"/>
    </source>
</evidence>
<feature type="domain" description="PKS/mFAS DH" evidence="8">
    <location>
        <begin position="1293"/>
        <end position="1602"/>
    </location>
</feature>
<dbReference type="InterPro" id="IPR029058">
    <property type="entry name" value="AB_hydrolase_fold"/>
</dbReference>
<dbReference type="InterPro" id="IPR014031">
    <property type="entry name" value="Ketoacyl_synth_C"/>
</dbReference>
<dbReference type="SUPFAM" id="SSF53901">
    <property type="entry name" value="Thiolase-like"/>
    <property type="match status" value="1"/>
</dbReference>
<dbReference type="PROSITE" id="PS00012">
    <property type="entry name" value="PHOSPHOPANTETHEINE"/>
    <property type="match status" value="1"/>
</dbReference>
<feature type="domain" description="Ketosynthase family 3 (KS3)" evidence="7">
    <location>
        <begin position="374"/>
        <end position="809"/>
    </location>
</feature>
<dbReference type="InterPro" id="IPR016036">
    <property type="entry name" value="Malonyl_transacylase_ACP-bd"/>
</dbReference>
<dbReference type="GO" id="GO:0004312">
    <property type="term" value="F:fatty acid synthase activity"/>
    <property type="evidence" value="ECO:0007669"/>
    <property type="project" value="TreeGrafter"/>
</dbReference>
<dbReference type="SUPFAM" id="SSF52151">
    <property type="entry name" value="FabD/lysophospholipase-like"/>
    <property type="match status" value="1"/>
</dbReference>
<dbReference type="InterPro" id="IPR014030">
    <property type="entry name" value="Ketoacyl_synth_N"/>
</dbReference>
<feature type="region of interest" description="Disordered" evidence="5">
    <location>
        <begin position="1607"/>
        <end position="1649"/>
    </location>
</feature>
<dbReference type="Pfam" id="PF00109">
    <property type="entry name" value="ketoacyl-synt"/>
    <property type="match status" value="1"/>
</dbReference>
<dbReference type="InterPro" id="IPR050091">
    <property type="entry name" value="PKS_NRPS_Biosynth_Enz"/>
</dbReference>
<dbReference type="InterPro" id="IPR049551">
    <property type="entry name" value="PKS_DH_C"/>
</dbReference>
<evidence type="ECO:0000256" key="4">
    <source>
        <dbReference type="PROSITE-ProRule" id="PRU01363"/>
    </source>
</evidence>
<dbReference type="NCBIfam" id="TIGR04532">
    <property type="entry name" value="PT_fungal_PKS"/>
    <property type="match status" value="1"/>
</dbReference>
<dbReference type="Gene3D" id="3.40.366.10">
    <property type="entry name" value="Malonyl-Coenzyme A Acyl Carrier Protein, domain 2"/>
    <property type="match status" value="2"/>
</dbReference>
<dbReference type="InterPro" id="IPR020841">
    <property type="entry name" value="PKS_Beta-ketoAc_synthase_dom"/>
</dbReference>
<dbReference type="PROSITE" id="PS50075">
    <property type="entry name" value="CARRIER"/>
    <property type="match status" value="2"/>
</dbReference>
<feature type="domain" description="Carrier" evidence="6">
    <location>
        <begin position="1794"/>
        <end position="1868"/>
    </location>
</feature>